<evidence type="ECO:0000256" key="2">
    <source>
        <dbReference type="SAM" id="SignalP"/>
    </source>
</evidence>
<feature type="chain" id="PRO_5037242185" description="Lipoprotein" evidence="2">
    <location>
        <begin position="20"/>
        <end position="832"/>
    </location>
</feature>
<proteinExistence type="predicted"/>
<feature type="signal peptide" evidence="2">
    <location>
        <begin position="1"/>
        <end position="19"/>
    </location>
</feature>
<keyword evidence="4" id="KW-1185">Reference proteome</keyword>
<dbReference type="Proteomes" id="UP000610558">
    <property type="component" value="Unassembled WGS sequence"/>
</dbReference>
<sequence>MKFSTLPLIFSLTAGVLTACGGGGGANSPDRPSPQLDKTSLELVFYSEQLQAGRDSNGYPQAVLFGSGKHDLQVVLQGTQTDGVRTNLEPILNVSASATWTLTDEAGGSVPNVRDEVLAEKAASTQSDPLIGDHMEISSKAELTTSDTQYTLRISAKYEDVTKYGTIKVIPPQFKLKPRINNPSPIFINHLEQDASEREFFTQKDDTIYKFEGADFPGGASEDQSSTVRFCSNREDIVSFQQSNTPGKPATATISSPFTDPNDPTPESVSINIYTVAINSDCDSGSAIAEQTVTITPATLESMDICAIVNPTSSTCKIETGSYVGDDLEEQCRGLDQNSIAVPAAQKLQMVARLNYTIAGSGNIGTKDLCFTTEQNTDRDLQWAANSNSIFSTGQELNATGGATLLSRDGYKDLTTNQKVSTVTARFFKDENLLESDQLTLNLVDAEVTALEIVRTDGVTVADGENDYIGFTTLGTTIPYQANCTYSVEDGADITEPCNVAWSLSPAGILVSSSSTGTTTVVREAPNRTTFGQVSLKASINDGFSQINAIRLIDTAEDELLELHLLRDIDGELSVDTFSCLGRDDLTGSLADGTNLLPGSLTYQALAKFNSTPTTVEVNALPKVTAVPSVMFTAVNGYSDGEGGCVTSPDPSGTVSPDDNPFNPGPAASFGGEAAGYPKNELRPNGFLRLNTVCLQSYVEIDGQEGIGETDISSAETTTVLVLPVEDETLLTGSNGLCEQFETAIAQGVPVDQLFQLFYGLGYIGDTVLSQLDSNVPTEDILAAIISGEFSTLNENFPDFPAGLGTITSALIGDEGALTTLIDQLTGFFGTP</sequence>
<feature type="compositionally biased region" description="Polar residues" evidence="1">
    <location>
        <begin position="241"/>
        <end position="259"/>
    </location>
</feature>
<name>A0A927C012_9GAMM</name>
<protein>
    <recommendedName>
        <fullName evidence="5">Lipoprotein</fullName>
    </recommendedName>
</protein>
<evidence type="ECO:0000256" key="1">
    <source>
        <dbReference type="SAM" id="MobiDB-lite"/>
    </source>
</evidence>
<gene>
    <name evidence="3" type="ORF">IB286_04220</name>
</gene>
<dbReference type="PROSITE" id="PS51257">
    <property type="entry name" value="PROKAR_LIPOPROTEIN"/>
    <property type="match status" value="1"/>
</dbReference>
<accession>A0A927C012</accession>
<feature type="region of interest" description="Disordered" evidence="1">
    <location>
        <begin position="241"/>
        <end position="266"/>
    </location>
</feature>
<reference evidence="3" key="1">
    <citation type="submission" date="2020-09" db="EMBL/GenBank/DDBJ databases">
        <authorList>
            <person name="Yoon J.-W."/>
        </authorList>
    </citation>
    <scope>NUCLEOTIDE SEQUENCE</scope>
    <source>
        <strain evidence="3">KMU-158</strain>
    </source>
</reference>
<comment type="caution">
    <text evidence="3">The sequence shown here is derived from an EMBL/GenBank/DDBJ whole genome shotgun (WGS) entry which is preliminary data.</text>
</comment>
<evidence type="ECO:0000313" key="3">
    <source>
        <dbReference type="EMBL" id="MBD2858204.1"/>
    </source>
</evidence>
<dbReference type="AlphaFoldDB" id="A0A927C012"/>
<dbReference type="EMBL" id="JACXLD010000002">
    <property type="protein sequence ID" value="MBD2858204.1"/>
    <property type="molecule type" value="Genomic_DNA"/>
</dbReference>
<organism evidence="3 4">
    <name type="scientific">Spongiibacter pelagi</name>
    <dbReference type="NCBI Taxonomy" id="2760804"/>
    <lineage>
        <taxon>Bacteria</taxon>
        <taxon>Pseudomonadati</taxon>
        <taxon>Pseudomonadota</taxon>
        <taxon>Gammaproteobacteria</taxon>
        <taxon>Cellvibrionales</taxon>
        <taxon>Spongiibacteraceae</taxon>
        <taxon>Spongiibacter</taxon>
    </lineage>
</organism>
<evidence type="ECO:0000313" key="4">
    <source>
        <dbReference type="Proteomes" id="UP000610558"/>
    </source>
</evidence>
<evidence type="ECO:0008006" key="5">
    <source>
        <dbReference type="Google" id="ProtNLM"/>
    </source>
</evidence>
<dbReference type="RefSeq" id="WP_190762833.1">
    <property type="nucleotide sequence ID" value="NZ_JACXLD010000002.1"/>
</dbReference>
<keyword evidence="2" id="KW-0732">Signal</keyword>